<dbReference type="GO" id="GO:0004672">
    <property type="term" value="F:protein kinase activity"/>
    <property type="evidence" value="ECO:0007669"/>
    <property type="project" value="InterPro"/>
</dbReference>
<dbReference type="InterPro" id="IPR008271">
    <property type="entry name" value="Ser/Thr_kinase_AS"/>
</dbReference>
<dbReference type="InterPro" id="IPR011009">
    <property type="entry name" value="Kinase-like_dom_sf"/>
</dbReference>
<gene>
    <name evidence="2" type="ORF">LACBIDRAFT_304065</name>
</gene>
<dbReference type="Pfam" id="PF00069">
    <property type="entry name" value="Pkinase"/>
    <property type="match status" value="1"/>
</dbReference>
<dbReference type="GeneID" id="6080285"/>
<reference evidence="2 3" key="1">
    <citation type="journal article" date="2008" name="Nature">
        <title>The genome of Laccaria bicolor provides insights into mycorrhizal symbiosis.</title>
        <authorList>
            <person name="Martin F."/>
            <person name="Aerts A."/>
            <person name="Ahren D."/>
            <person name="Brun A."/>
            <person name="Danchin E.G.J."/>
            <person name="Duchaussoy F."/>
            <person name="Gibon J."/>
            <person name="Kohler A."/>
            <person name="Lindquist E."/>
            <person name="Pereda V."/>
            <person name="Salamov A."/>
            <person name="Shapiro H.J."/>
            <person name="Wuyts J."/>
            <person name="Blaudez D."/>
            <person name="Buee M."/>
            <person name="Brokstein P."/>
            <person name="Canbaeck B."/>
            <person name="Cohen D."/>
            <person name="Courty P.E."/>
            <person name="Coutinho P.M."/>
            <person name="Delaruelle C."/>
            <person name="Detter J.C."/>
            <person name="Deveau A."/>
            <person name="DiFazio S."/>
            <person name="Duplessis S."/>
            <person name="Fraissinet-Tachet L."/>
            <person name="Lucic E."/>
            <person name="Frey-Klett P."/>
            <person name="Fourrey C."/>
            <person name="Feussner I."/>
            <person name="Gay G."/>
            <person name="Grimwood J."/>
            <person name="Hoegger P.J."/>
            <person name="Jain P."/>
            <person name="Kilaru S."/>
            <person name="Labbe J."/>
            <person name="Lin Y.C."/>
            <person name="Legue V."/>
            <person name="Le Tacon F."/>
            <person name="Marmeisse R."/>
            <person name="Melayah D."/>
            <person name="Montanini B."/>
            <person name="Muratet M."/>
            <person name="Nehls U."/>
            <person name="Niculita-Hirzel H."/>
            <person name="Oudot-Le Secq M.P."/>
            <person name="Peter M."/>
            <person name="Quesneville H."/>
            <person name="Rajashekar B."/>
            <person name="Reich M."/>
            <person name="Rouhier N."/>
            <person name="Schmutz J."/>
            <person name="Yin T."/>
            <person name="Chalot M."/>
            <person name="Henrissat B."/>
            <person name="Kuees U."/>
            <person name="Lucas S."/>
            <person name="Van de Peer Y."/>
            <person name="Podila G.K."/>
            <person name="Polle A."/>
            <person name="Pukkila P.J."/>
            <person name="Richardson P.M."/>
            <person name="Rouze P."/>
            <person name="Sanders I.R."/>
            <person name="Stajich J.E."/>
            <person name="Tunlid A."/>
            <person name="Tuskan G."/>
            <person name="Grigoriev I.V."/>
        </authorList>
    </citation>
    <scope>NUCLEOTIDE SEQUENCE [LARGE SCALE GENOMIC DNA]</scope>
    <source>
        <strain evidence="3">S238N-H82 / ATCC MYA-4686</strain>
    </source>
</reference>
<dbReference type="SMART" id="SM00220">
    <property type="entry name" value="S_TKc"/>
    <property type="match status" value="1"/>
</dbReference>
<proteinExistence type="predicted"/>
<dbReference type="Gene3D" id="1.10.510.10">
    <property type="entry name" value="Transferase(Phosphotransferase) domain 1"/>
    <property type="match status" value="1"/>
</dbReference>
<sequence length="532" mass="59861">MISHKFTISKSRNYRNCIVAYTINYDGGSDLKVHNDTIPFICCIGATFDTMLFGSLYRNLSQYYGFVVTPPPLGVLNIKERREEVTVQKNRASSIIWFQKILQKTNYLRIDATFTWSVIRDHRLTGTVIRLGKHYLESARNPSIAQSLLQSIQSTQSTSQRSSQLHVDIIHATTKALQLIVPRQVLRPWYRYAIHVSEKTHIVPSALTLGKKCVKELTAGPIYIGGSATIYRGQLDGRTVAVKQFRVCRETQSTTVRHFIREALIMDIVRHPLILPLTSTTYQHGCPSILTPWQTNGSVVEFLLNTPDANRERIVAGVAEGLEFLKSSGVIHGDLKGQNIVIDDGGAPRIADFGLSFLDWESSSSIETRSQIMVGTFASGNISAVLAAEAVPSAYTRSGAGSPRWMAPELLVPEVYNKTTALPTFESDMFSFGMLIYEIYSGLVPFQDHTNITAVLQILEGRRPPRPIQIPDWMWCITKKCWADNSRLRPSIGNIRAQLQPENVLIVDHLGRFIRIWNNWSKTQEPLETKKN</sequence>
<dbReference type="InterPro" id="IPR050167">
    <property type="entry name" value="Ser_Thr_protein_kinase"/>
</dbReference>
<dbReference type="HOGENOM" id="CLU_511970_0_0_1"/>
<dbReference type="EMBL" id="DS547116">
    <property type="protein sequence ID" value="EDR04716.1"/>
    <property type="molecule type" value="Genomic_DNA"/>
</dbReference>
<dbReference type="PANTHER" id="PTHR23257">
    <property type="entry name" value="SERINE-THREONINE PROTEIN KINASE"/>
    <property type="match status" value="1"/>
</dbReference>
<keyword evidence="3" id="KW-1185">Reference proteome</keyword>
<dbReference type="InterPro" id="IPR000719">
    <property type="entry name" value="Prot_kinase_dom"/>
</dbReference>
<name>B0DKW1_LACBS</name>
<feature type="domain" description="Protein kinase" evidence="1">
    <location>
        <begin position="216"/>
        <end position="506"/>
    </location>
</feature>
<dbReference type="GO" id="GO:0005524">
    <property type="term" value="F:ATP binding"/>
    <property type="evidence" value="ECO:0007669"/>
    <property type="project" value="InterPro"/>
</dbReference>
<evidence type="ECO:0000259" key="1">
    <source>
        <dbReference type="PROSITE" id="PS50011"/>
    </source>
</evidence>
<evidence type="ECO:0000313" key="2">
    <source>
        <dbReference type="EMBL" id="EDR04716.1"/>
    </source>
</evidence>
<accession>B0DKW1</accession>
<dbReference type="OrthoDB" id="4062651at2759"/>
<dbReference type="Proteomes" id="UP000001194">
    <property type="component" value="Unassembled WGS sequence"/>
</dbReference>
<dbReference type="STRING" id="486041.B0DKW1"/>
<evidence type="ECO:0000313" key="3">
    <source>
        <dbReference type="Proteomes" id="UP000001194"/>
    </source>
</evidence>
<dbReference type="InParanoid" id="B0DKW1"/>
<dbReference type="RefSeq" id="XP_001884540.1">
    <property type="nucleotide sequence ID" value="XM_001884505.1"/>
</dbReference>
<dbReference type="KEGG" id="lbc:LACBIDRAFT_304065"/>
<organism evidence="3">
    <name type="scientific">Laccaria bicolor (strain S238N-H82 / ATCC MYA-4686)</name>
    <name type="common">Bicoloured deceiver</name>
    <name type="synonym">Laccaria laccata var. bicolor</name>
    <dbReference type="NCBI Taxonomy" id="486041"/>
    <lineage>
        <taxon>Eukaryota</taxon>
        <taxon>Fungi</taxon>
        <taxon>Dikarya</taxon>
        <taxon>Basidiomycota</taxon>
        <taxon>Agaricomycotina</taxon>
        <taxon>Agaricomycetes</taxon>
        <taxon>Agaricomycetidae</taxon>
        <taxon>Agaricales</taxon>
        <taxon>Agaricineae</taxon>
        <taxon>Hydnangiaceae</taxon>
        <taxon>Laccaria</taxon>
    </lineage>
</organism>
<protein>
    <submittedName>
        <fullName evidence="2">Predicted protein</fullName>
    </submittedName>
</protein>
<dbReference type="SUPFAM" id="SSF56112">
    <property type="entry name" value="Protein kinase-like (PK-like)"/>
    <property type="match status" value="1"/>
</dbReference>
<dbReference type="PROSITE" id="PS00108">
    <property type="entry name" value="PROTEIN_KINASE_ST"/>
    <property type="match status" value="1"/>
</dbReference>
<dbReference type="PROSITE" id="PS50011">
    <property type="entry name" value="PROTEIN_KINASE_DOM"/>
    <property type="match status" value="1"/>
</dbReference>
<dbReference type="AlphaFoldDB" id="B0DKW1"/>